<feature type="domain" description="Protein kinase" evidence="21">
    <location>
        <begin position="88"/>
        <end position="351"/>
    </location>
</feature>
<feature type="binding site" evidence="19">
    <location>
        <position position="122"/>
    </location>
    <ligand>
        <name>ATP</name>
        <dbReference type="ChEBI" id="CHEBI:30616"/>
    </ligand>
</feature>
<reference evidence="23 24" key="1">
    <citation type="submission" date="2024-04" db="EMBL/GenBank/DDBJ databases">
        <title>The reference genome of an endangered Asteraceae, Deinandra increscens subsp. villosa, native to the Central Coast of California.</title>
        <authorList>
            <person name="Guilliams M."/>
            <person name="Hasenstab-Lehman K."/>
            <person name="Meyer R."/>
            <person name="Mcevoy S."/>
        </authorList>
    </citation>
    <scope>NUCLEOTIDE SEQUENCE [LARGE SCALE GENOMIC DNA]</scope>
    <source>
        <tissue evidence="23">Leaf</tissue>
    </source>
</reference>
<evidence type="ECO:0000256" key="10">
    <source>
        <dbReference type="ARBA" id="ARBA00022741"/>
    </source>
</evidence>
<keyword evidence="16" id="KW-0472">Membrane</keyword>
<dbReference type="EMBL" id="JBCNJP010000014">
    <property type="protein sequence ID" value="KAK9068473.1"/>
    <property type="molecule type" value="Genomic_DNA"/>
</dbReference>
<keyword evidence="14 19" id="KW-0067">ATP-binding</keyword>
<dbReference type="AlphaFoldDB" id="A0AAP0GYX7"/>
<dbReference type="InterPro" id="IPR038765">
    <property type="entry name" value="Papain-like_cys_pep_sf"/>
</dbReference>
<evidence type="ECO:0008006" key="25">
    <source>
        <dbReference type="Google" id="ProtNLM"/>
    </source>
</evidence>
<dbReference type="SUPFAM" id="SSF56112">
    <property type="entry name" value="Protein kinase-like (PK-like)"/>
    <property type="match status" value="1"/>
</dbReference>
<dbReference type="InterPro" id="IPR001245">
    <property type="entry name" value="Ser-Thr/Tyr_kinase_cat_dom"/>
</dbReference>
<dbReference type="SUPFAM" id="SSF54001">
    <property type="entry name" value="Cysteine proteinases"/>
    <property type="match status" value="1"/>
</dbReference>
<evidence type="ECO:0000256" key="11">
    <source>
        <dbReference type="ARBA" id="ARBA00022777"/>
    </source>
</evidence>
<evidence type="ECO:0000256" key="2">
    <source>
        <dbReference type="ARBA" id="ARBA00004251"/>
    </source>
</evidence>
<keyword evidence="15" id="KW-1133">Transmembrane helix</keyword>
<evidence type="ECO:0000256" key="4">
    <source>
        <dbReference type="ARBA" id="ARBA00010217"/>
    </source>
</evidence>
<organism evidence="23 24">
    <name type="scientific">Deinandra increscens subsp. villosa</name>
    <dbReference type="NCBI Taxonomy" id="3103831"/>
    <lineage>
        <taxon>Eukaryota</taxon>
        <taxon>Viridiplantae</taxon>
        <taxon>Streptophyta</taxon>
        <taxon>Embryophyta</taxon>
        <taxon>Tracheophyta</taxon>
        <taxon>Spermatophyta</taxon>
        <taxon>Magnoliopsida</taxon>
        <taxon>eudicotyledons</taxon>
        <taxon>Gunneridae</taxon>
        <taxon>Pentapetalae</taxon>
        <taxon>asterids</taxon>
        <taxon>campanulids</taxon>
        <taxon>Asterales</taxon>
        <taxon>Asteraceae</taxon>
        <taxon>Asteroideae</taxon>
        <taxon>Heliantheae alliance</taxon>
        <taxon>Madieae</taxon>
        <taxon>Madiinae</taxon>
        <taxon>Deinandra</taxon>
    </lineage>
</organism>
<evidence type="ECO:0000259" key="22">
    <source>
        <dbReference type="PROSITE" id="PS50802"/>
    </source>
</evidence>
<dbReference type="InterPro" id="IPR011009">
    <property type="entry name" value="Kinase-like_dom_sf"/>
</dbReference>
<evidence type="ECO:0000256" key="3">
    <source>
        <dbReference type="ARBA" id="ARBA00008536"/>
    </source>
</evidence>
<comment type="similarity">
    <text evidence="4">In the C-terminal section; belongs to the protein kinase superfamily. Ser/Thr protein kinase family.</text>
</comment>
<dbReference type="GO" id="GO:0004843">
    <property type="term" value="F:cysteine-type deubiquitinase activity"/>
    <property type="evidence" value="ECO:0007669"/>
    <property type="project" value="UniProtKB-EC"/>
</dbReference>
<evidence type="ECO:0000313" key="23">
    <source>
        <dbReference type="EMBL" id="KAK9068473.1"/>
    </source>
</evidence>
<keyword evidence="11" id="KW-0418">Kinase</keyword>
<evidence type="ECO:0000313" key="24">
    <source>
        <dbReference type="Proteomes" id="UP001408789"/>
    </source>
</evidence>
<keyword evidence="24" id="KW-1185">Reference proteome</keyword>
<evidence type="ECO:0000256" key="7">
    <source>
        <dbReference type="ARBA" id="ARBA00022679"/>
    </source>
</evidence>
<dbReference type="Gene3D" id="1.10.510.10">
    <property type="entry name" value="Transferase(Phosphotransferase) domain 1"/>
    <property type="match status" value="1"/>
</dbReference>
<dbReference type="PROSITE" id="PS50011">
    <property type="entry name" value="PROTEIN_KINASE_DOM"/>
    <property type="match status" value="1"/>
</dbReference>
<comment type="similarity">
    <text evidence="5">Belongs to the peptidase C85 family.</text>
</comment>
<dbReference type="CDD" id="cd14066">
    <property type="entry name" value="STKc_IRAK"/>
    <property type="match status" value="1"/>
</dbReference>
<dbReference type="Pfam" id="PF07714">
    <property type="entry name" value="PK_Tyr_Ser-Thr"/>
    <property type="match status" value="1"/>
</dbReference>
<feature type="compositionally biased region" description="Low complexity" evidence="20">
    <location>
        <begin position="452"/>
        <end position="464"/>
    </location>
</feature>
<gene>
    <name evidence="23" type="ORF">SSX86_012587</name>
</gene>
<dbReference type="FunFam" id="3.30.200.20:FF:000228">
    <property type="entry name" value="Serine/threonine-protein kinase BIK1"/>
    <property type="match status" value="1"/>
</dbReference>
<dbReference type="PROSITE" id="PS50802">
    <property type="entry name" value="OTU"/>
    <property type="match status" value="1"/>
</dbReference>
<dbReference type="InterPro" id="IPR017441">
    <property type="entry name" value="Protein_kinase_ATP_BS"/>
</dbReference>
<keyword evidence="7" id="KW-0808">Transferase</keyword>
<evidence type="ECO:0000256" key="15">
    <source>
        <dbReference type="ARBA" id="ARBA00022989"/>
    </source>
</evidence>
<keyword evidence="18" id="KW-0325">Glycoprotein</keyword>
<evidence type="ECO:0000256" key="8">
    <source>
        <dbReference type="ARBA" id="ARBA00022692"/>
    </source>
</evidence>
<keyword evidence="6" id="KW-1003">Cell membrane</keyword>
<evidence type="ECO:0000256" key="14">
    <source>
        <dbReference type="ARBA" id="ARBA00022840"/>
    </source>
</evidence>
<dbReference type="GO" id="GO:0005886">
    <property type="term" value="C:plasma membrane"/>
    <property type="evidence" value="ECO:0007669"/>
    <property type="project" value="UniProtKB-SubCell"/>
</dbReference>
<keyword evidence="17" id="KW-0675">Receptor</keyword>
<proteinExistence type="inferred from homology"/>
<dbReference type="GO" id="GO:0005524">
    <property type="term" value="F:ATP binding"/>
    <property type="evidence" value="ECO:0007669"/>
    <property type="project" value="UniProtKB-UniRule"/>
</dbReference>
<comment type="caution">
    <text evidence="23">The sequence shown here is derived from an EMBL/GenBank/DDBJ whole genome shotgun (WGS) entry which is preliminary data.</text>
</comment>
<evidence type="ECO:0000256" key="13">
    <source>
        <dbReference type="ARBA" id="ARBA00022801"/>
    </source>
</evidence>
<protein>
    <recommendedName>
        <fullName evidence="25">OTU domain-containing protein</fullName>
    </recommendedName>
</protein>
<dbReference type="PANTHER" id="PTHR45621">
    <property type="entry name" value="OS01G0588500 PROTEIN-RELATED"/>
    <property type="match status" value="1"/>
</dbReference>
<evidence type="ECO:0000256" key="17">
    <source>
        <dbReference type="ARBA" id="ARBA00023170"/>
    </source>
</evidence>
<dbReference type="Proteomes" id="UP001408789">
    <property type="component" value="Unassembled WGS sequence"/>
</dbReference>
<evidence type="ECO:0000256" key="5">
    <source>
        <dbReference type="ARBA" id="ARBA00010407"/>
    </source>
</evidence>
<evidence type="ECO:0000256" key="16">
    <source>
        <dbReference type="ARBA" id="ARBA00023136"/>
    </source>
</evidence>
<dbReference type="InterPro" id="IPR003323">
    <property type="entry name" value="OTU_dom"/>
</dbReference>
<dbReference type="Pfam" id="PF02338">
    <property type="entry name" value="OTU"/>
    <property type="match status" value="1"/>
</dbReference>
<dbReference type="Gene3D" id="3.30.200.20">
    <property type="entry name" value="Phosphorylase Kinase, domain 1"/>
    <property type="match status" value="1"/>
</dbReference>
<dbReference type="FunFam" id="1.10.510.10:FF:000240">
    <property type="entry name" value="Lectin-domain containing receptor kinase A4.3"/>
    <property type="match status" value="1"/>
</dbReference>
<comment type="similarity">
    <text evidence="3">In the N-terminal section; belongs to the leguminous lectin family.</text>
</comment>
<evidence type="ECO:0000256" key="12">
    <source>
        <dbReference type="ARBA" id="ARBA00022786"/>
    </source>
</evidence>
<dbReference type="FunFam" id="3.90.70.80:FF:000001">
    <property type="entry name" value="OTU domain-containing protein"/>
    <property type="match status" value="1"/>
</dbReference>
<dbReference type="GO" id="GO:0002229">
    <property type="term" value="P:defense response to oomycetes"/>
    <property type="evidence" value="ECO:0007669"/>
    <property type="project" value="UniProtKB-ARBA"/>
</dbReference>
<comment type="catalytic activity">
    <reaction evidence="1">
        <text>Thiol-dependent hydrolysis of ester, thioester, amide, peptide and isopeptide bonds formed by the C-terminal Gly of ubiquitin (a 76-residue protein attached to proteins as an intracellular targeting signal).</text>
        <dbReference type="EC" id="3.4.19.12"/>
    </reaction>
</comment>
<dbReference type="Gene3D" id="3.90.70.80">
    <property type="match status" value="1"/>
</dbReference>
<keyword evidence="9" id="KW-0732">Signal</keyword>
<evidence type="ECO:0000256" key="18">
    <source>
        <dbReference type="ARBA" id="ARBA00023180"/>
    </source>
</evidence>
<evidence type="ECO:0000256" key="19">
    <source>
        <dbReference type="PROSITE-ProRule" id="PRU10141"/>
    </source>
</evidence>
<accession>A0AAP0GYX7</accession>
<comment type="subcellular location">
    <subcellularLocation>
        <location evidence="2">Cell membrane</location>
        <topology evidence="2">Single-pass type I membrane protein</topology>
    </subcellularLocation>
</comment>
<keyword evidence="12" id="KW-0833">Ubl conjugation pathway</keyword>
<keyword evidence="8" id="KW-0812">Transmembrane</keyword>
<dbReference type="InterPro" id="IPR000719">
    <property type="entry name" value="Prot_kinase_dom"/>
</dbReference>
<evidence type="ECO:0000256" key="6">
    <source>
        <dbReference type="ARBA" id="ARBA00022475"/>
    </source>
</evidence>
<dbReference type="CDD" id="cd22751">
    <property type="entry name" value="OTU_plant_OTU9-like"/>
    <property type="match status" value="1"/>
</dbReference>
<keyword evidence="13" id="KW-0378">Hydrolase</keyword>
<dbReference type="PROSITE" id="PS00107">
    <property type="entry name" value="PROTEIN_KINASE_ATP"/>
    <property type="match status" value="1"/>
</dbReference>
<feature type="domain" description="OTU" evidence="22">
    <location>
        <begin position="528"/>
        <end position="652"/>
    </location>
</feature>
<evidence type="ECO:0000259" key="21">
    <source>
        <dbReference type="PROSITE" id="PS50011"/>
    </source>
</evidence>
<name>A0AAP0GYX7_9ASTR</name>
<evidence type="ECO:0000256" key="1">
    <source>
        <dbReference type="ARBA" id="ARBA00000707"/>
    </source>
</evidence>
<evidence type="ECO:0000256" key="9">
    <source>
        <dbReference type="ARBA" id="ARBA00022729"/>
    </source>
</evidence>
<sequence>MNCFGFSCGELQKGECQIPQTKSVSIQSSSSIFTDLDTRRSGSELNSQNVSDRSIESVGSTNFPTFSQKSSNLMVFTFSELKAATKNFSRSAKIGEGGFGCVYIGVIKNPTDPSKGLEVAVKQLSRTGLQGHKEWVTEVNVLGVVEHPNLVKLVGYCAEDDERGIQRLLVYEYMPNKSVEDHLSSRSSTAPLSWTMRLKVAQDAARGLTYLHEEMDFQIIFRDFKSSNILLDEQWNAKLSDFGMARLGPQEGLTHVSTAVVGTMGYAAPEYIQTGHLTSKSDVWSYGVFLYELITGRSPLDKNRPKSEQKLLEWVKPYLDSKKFRLILDSRLEDSDALKWGLRFLDVDQIFSSTYYGDSNKHDVNICHEQYNEGSYQENEFNNVENDEMLAQSLQQELLDLSISDENELSNVSNPIDHLQISTDTQDWYGGPPSDNYYYGDEYGLHETDEMGPSSSCSSPGSLSYEEDEYSYDLEITDESELDGEVEKRLNEIIHVPHIPKVNGDIPSFDEATCDHQRLLERLQVYNLIESKVQGDGNCQFRALSDQFYRSPEHHKFVRRQVVNQLKSHPQMYEGYVTMTYSDYLKGISKNGEWGDHVTLQAAADSYGVKIFVLTSFKDTCSIEILPKVQKSKRVIFLSFWAEVHYNSIYPEGELPPPEYRKKKRWWNFKNRHQAYLD</sequence>
<evidence type="ECO:0000256" key="20">
    <source>
        <dbReference type="SAM" id="MobiDB-lite"/>
    </source>
</evidence>
<dbReference type="InterPro" id="IPR050823">
    <property type="entry name" value="Plant_Ser_Thr_Prot_Kinase"/>
</dbReference>
<keyword evidence="10 19" id="KW-0547">Nucleotide-binding</keyword>
<dbReference type="GO" id="GO:0004672">
    <property type="term" value="F:protein kinase activity"/>
    <property type="evidence" value="ECO:0007669"/>
    <property type="project" value="InterPro"/>
</dbReference>
<feature type="region of interest" description="Disordered" evidence="20">
    <location>
        <begin position="445"/>
        <end position="464"/>
    </location>
</feature>